<proteinExistence type="predicted"/>
<evidence type="ECO:0000313" key="2">
    <source>
        <dbReference type="Proteomes" id="UP001551675"/>
    </source>
</evidence>
<keyword evidence="2" id="KW-1185">Reference proteome</keyword>
<gene>
    <name evidence="1" type="ORF">AB0I59_05495</name>
</gene>
<reference evidence="1 2" key="1">
    <citation type="submission" date="2024-06" db="EMBL/GenBank/DDBJ databases">
        <title>The Natural Products Discovery Center: Release of the First 8490 Sequenced Strains for Exploring Actinobacteria Biosynthetic Diversity.</title>
        <authorList>
            <person name="Kalkreuter E."/>
            <person name="Kautsar S.A."/>
            <person name="Yang D."/>
            <person name="Bader C.D."/>
            <person name="Teijaro C.N."/>
            <person name="Fluegel L."/>
            <person name="Davis C.M."/>
            <person name="Simpson J.R."/>
            <person name="Lauterbach L."/>
            <person name="Steele A.D."/>
            <person name="Gui C."/>
            <person name="Meng S."/>
            <person name="Li G."/>
            <person name="Viehrig K."/>
            <person name="Ye F."/>
            <person name="Su P."/>
            <person name="Kiefer A.F."/>
            <person name="Nichols A."/>
            <person name="Cepeda A.J."/>
            <person name="Yan W."/>
            <person name="Fan B."/>
            <person name="Jiang Y."/>
            <person name="Adhikari A."/>
            <person name="Zheng C.-J."/>
            <person name="Schuster L."/>
            <person name="Cowan T.M."/>
            <person name="Smanski M.J."/>
            <person name="Chevrette M.G."/>
            <person name="De Carvalho L.P.S."/>
            <person name="Shen B."/>
        </authorList>
    </citation>
    <scope>NUCLEOTIDE SEQUENCE [LARGE SCALE GENOMIC DNA]</scope>
    <source>
        <strain evidence="1 2">NPDC050100</strain>
    </source>
</reference>
<protein>
    <submittedName>
        <fullName evidence="1">Uncharacterized protein</fullName>
    </submittedName>
</protein>
<organism evidence="1 2">
    <name type="scientific">Microtetraspora glauca</name>
    <dbReference type="NCBI Taxonomy" id="1996"/>
    <lineage>
        <taxon>Bacteria</taxon>
        <taxon>Bacillati</taxon>
        <taxon>Actinomycetota</taxon>
        <taxon>Actinomycetes</taxon>
        <taxon>Streptosporangiales</taxon>
        <taxon>Streptosporangiaceae</taxon>
        <taxon>Microtetraspora</taxon>
    </lineage>
</organism>
<comment type="caution">
    <text evidence="1">The sequence shown here is derived from an EMBL/GenBank/DDBJ whole genome shotgun (WGS) entry which is preliminary data.</text>
</comment>
<sequence length="146" mass="15741">MSDIEPVGLGFVAGYRGQTYAAAVGPDSGDVVLFSESPENGFTQAAGYWRRQVSRADLEWLTMLRTVGAYGGEPCLVLDEDDTGDVAGLHIAYTGHSGVKAEALGYWLVDHGAYEVVVPRDEVQSIRVERVPVPTRIGGDQEPSDR</sequence>
<name>A0ABV3G9P5_MICGL</name>
<dbReference type="Proteomes" id="UP001551675">
    <property type="component" value="Unassembled WGS sequence"/>
</dbReference>
<dbReference type="RefSeq" id="WP_358130332.1">
    <property type="nucleotide sequence ID" value="NZ_JBFALK010000002.1"/>
</dbReference>
<dbReference type="EMBL" id="JBFALK010000002">
    <property type="protein sequence ID" value="MEV0968067.1"/>
    <property type="molecule type" value="Genomic_DNA"/>
</dbReference>
<evidence type="ECO:0000313" key="1">
    <source>
        <dbReference type="EMBL" id="MEV0968067.1"/>
    </source>
</evidence>
<accession>A0ABV3G9P5</accession>